<feature type="domain" description="SCP" evidence="2">
    <location>
        <begin position="47"/>
        <end position="182"/>
    </location>
</feature>
<sequence>MPSFPFICSLLLLLLAGAVSAHTPINARKYFGYVPAVDDVKFTNKTLLAEEFLHAHNWIRKQYHLPAYAWDENLASYARGYLMQRYEDCRLIHSNSKYGENIFWGKKRTWNPSDATYYWYQENQWYDFKTLTCAPPPKSCGHFTQVVWRDSNRVGCALQNCHKSDMGMLMACEYDPPGNYDNENPLQEHI</sequence>
<accession>V7BF80</accession>
<feature type="chain" id="PRO_5004754487" description="SCP domain-containing protein" evidence="1">
    <location>
        <begin position="22"/>
        <end position="190"/>
    </location>
</feature>
<dbReference type="STRING" id="3885.V7BF80"/>
<name>V7BF80_PHAVU</name>
<proteinExistence type="predicted"/>
<dbReference type="InterPro" id="IPR035940">
    <property type="entry name" value="CAP_sf"/>
</dbReference>
<dbReference type="FunFam" id="3.40.33.10:FF:000023">
    <property type="entry name" value="Pathogenesis-related protein-1-like"/>
    <property type="match status" value="1"/>
</dbReference>
<dbReference type="InterPro" id="IPR014044">
    <property type="entry name" value="CAP_dom"/>
</dbReference>
<evidence type="ECO:0000313" key="3">
    <source>
        <dbReference type="EMBL" id="ESW16492.1"/>
    </source>
</evidence>
<dbReference type="PROSITE" id="PS01009">
    <property type="entry name" value="CRISP_1"/>
    <property type="match status" value="1"/>
</dbReference>
<dbReference type="OrthoDB" id="337038at2759"/>
<dbReference type="SMART" id="SM00198">
    <property type="entry name" value="SCP"/>
    <property type="match status" value="1"/>
</dbReference>
<protein>
    <recommendedName>
        <fullName evidence="2">SCP domain-containing protein</fullName>
    </recommendedName>
</protein>
<dbReference type="Gene3D" id="3.40.33.10">
    <property type="entry name" value="CAP"/>
    <property type="match status" value="1"/>
</dbReference>
<gene>
    <name evidence="3" type="ORF">PHAVU_007G161200g</name>
</gene>
<dbReference type="AlphaFoldDB" id="V7BF80"/>
<dbReference type="PANTHER" id="PTHR10334">
    <property type="entry name" value="CYSTEINE-RICH SECRETORY PROTEIN-RELATED"/>
    <property type="match status" value="1"/>
</dbReference>
<dbReference type="Proteomes" id="UP000000226">
    <property type="component" value="Chromosome 7"/>
</dbReference>
<dbReference type="OMA" id="VCEYDPR"/>
<dbReference type="PhylomeDB" id="V7BF80"/>
<dbReference type="Pfam" id="PF00188">
    <property type="entry name" value="CAP"/>
    <property type="match status" value="1"/>
</dbReference>
<dbReference type="CDD" id="cd05381">
    <property type="entry name" value="CAP_PR-1"/>
    <property type="match status" value="1"/>
</dbReference>
<dbReference type="Gramene" id="ESW16492">
    <property type="protein sequence ID" value="ESW16492"/>
    <property type="gene ID" value="PHAVU_007G161200g"/>
</dbReference>
<keyword evidence="1" id="KW-0732">Signal</keyword>
<dbReference type="InterPro" id="IPR018244">
    <property type="entry name" value="Allrgn_V5/Tpx1_CS"/>
</dbReference>
<evidence type="ECO:0000259" key="2">
    <source>
        <dbReference type="SMART" id="SM00198"/>
    </source>
</evidence>
<dbReference type="InterPro" id="IPR001283">
    <property type="entry name" value="CRISP-related"/>
</dbReference>
<reference evidence="4" key="1">
    <citation type="journal article" date="2014" name="Nat. Genet.">
        <title>A reference genome for common bean and genome-wide analysis of dual domestications.</title>
        <authorList>
            <person name="Schmutz J."/>
            <person name="McClean P.E."/>
            <person name="Mamidi S."/>
            <person name="Wu G.A."/>
            <person name="Cannon S.B."/>
            <person name="Grimwood J."/>
            <person name="Jenkins J."/>
            <person name="Shu S."/>
            <person name="Song Q."/>
            <person name="Chavarro C."/>
            <person name="Torres-Torres M."/>
            <person name="Geffroy V."/>
            <person name="Moghaddam S.M."/>
            <person name="Gao D."/>
            <person name="Abernathy B."/>
            <person name="Barry K."/>
            <person name="Blair M."/>
            <person name="Brick M.A."/>
            <person name="Chovatia M."/>
            <person name="Gepts P."/>
            <person name="Goodstein D.M."/>
            <person name="Gonzales M."/>
            <person name="Hellsten U."/>
            <person name="Hyten D.L."/>
            <person name="Jia G."/>
            <person name="Kelly J.D."/>
            <person name="Kudrna D."/>
            <person name="Lee R."/>
            <person name="Richard M.M."/>
            <person name="Miklas P.N."/>
            <person name="Osorno J.M."/>
            <person name="Rodrigues J."/>
            <person name="Thareau V."/>
            <person name="Urrea C.A."/>
            <person name="Wang M."/>
            <person name="Yu Y."/>
            <person name="Zhang M."/>
            <person name="Wing R.A."/>
            <person name="Cregan P.B."/>
            <person name="Rokhsar D.S."/>
            <person name="Jackson S.A."/>
        </authorList>
    </citation>
    <scope>NUCLEOTIDE SEQUENCE [LARGE SCALE GENOMIC DNA]</scope>
    <source>
        <strain evidence="4">cv. G19833</strain>
    </source>
</reference>
<evidence type="ECO:0000313" key="4">
    <source>
        <dbReference type="Proteomes" id="UP000000226"/>
    </source>
</evidence>
<dbReference type="SMR" id="V7BF80"/>
<dbReference type="eggNOG" id="KOG3017">
    <property type="taxonomic scope" value="Eukaryota"/>
</dbReference>
<dbReference type="SUPFAM" id="SSF55797">
    <property type="entry name" value="PR-1-like"/>
    <property type="match status" value="1"/>
</dbReference>
<evidence type="ECO:0000256" key="1">
    <source>
        <dbReference type="SAM" id="SignalP"/>
    </source>
</evidence>
<keyword evidence="4" id="KW-1185">Reference proteome</keyword>
<dbReference type="EMBL" id="CM002294">
    <property type="protein sequence ID" value="ESW16492.1"/>
    <property type="molecule type" value="Genomic_DNA"/>
</dbReference>
<dbReference type="PRINTS" id="PR00837">
    <property type="entry name" value="V5TPXLIKE"/>
</dbReference>
<organism evidence="3 4">
    <name type="scientific">Phaseolus vulgaris</name>
    <name type="common">Kidney bean</name>
    <name type="synonym">French bean</name>
    <dbReference type="NCBI Taxonomy" id="3885"/>
    <lineage>
        <taxon>Eukaryota</taxon>
        <taxon>Viridiplantae</taxon>
        <taxon>Streptophyta</taxon>
        <taxon>Embryophyta</taxon>
        <taxon>Tracheophyta</taxon>
        <taxon>Spermatophyta</taxon>
        <taxon>Magnoliopsida</taxon>
        <taxon>eudicotyledons</taxon>
        <taxon>Gunneridae</taxon>
        <taxon>Pentapetalae</taxon>
        <taxon>rosids</taxon>
        <taxon>fabids</taxon>
        <taxon>Fabales</taxon>
        <taxon>Fabaceae</taxon>
        <taxon>Papilionoideae</taxon>
        <taxon>50 kb inversion clade</taxon>
        <taxon>NPAAA clade</taxon>
        <taxon>indigoferoid/millettioid clade</taxon>
        <taxon>Phaseoleae</taxon>
        <taxon>Phaseolus</taxon>
    </lineage>
</organism>
<feature type="signal peptide" evidence="1">
    <location>
        <begin position="1"/>
        <end position="21"/>
    </location>
</feature>
<dbReference type="GO" id="GO:0005576">
    <property type="term" value="C:extracellular region"/>
    <property type="evidence" value="ECO:0007669"/>
    <property type="project" value="InterPro"/>
</dbReference>